<reference evidence="1" key="1">
    <citation type="submission" date="2023-04" db="EMBL/GenBank/DDBJ databases">
        <title>Aspergillus oryzae NBRC 4228.</title>
        <authorList>
            <person name="Ichikawa N."/>
            <person name="Sato H."/>
            <person name="Tonouchi N."/>
        </authorList>
    </citation>
    <scope>NUCLEOTIDE SEQUENCE</scope>
    <source>
        <strain evidence="1">NBRC 4228</strain>
    </source>
</reference>
<dbReference type="EMBL" id="BSYA01000104">
    <property type="protein sequence ID" value="GMG32684.1"/>
    <property type="molecule type" value="Genomic_DNA"/>
</dbReference>
<sequence length="110" mass="11551">MLSRLKLPGQSSFKGAPYVVESIGGGRNASCCMCKTSNPNRTAPFAAIRAHGSPVGVRCVFGEGVLAEKVVLVEDGAVTRRHHHIFDVGELILKGPVTPSPASMHRNGSA</sequence>
<protein>
    <submittedName>
        <fullName evidence="1">Unnamed protein product</fullName>
    </submittedName>
</protein>
<name>A0AAN5BZC7_ASPOZ</name>
<accession>A0AAN5BZC7</accession>
<gene>
    <name evidence="1" type="ORF">Aory04_000835800</name>
</gene>
<dbReference type="Proteomes" id="UP001165205">
    <property type="component" value="Unassembled WGS sequence"/>
</dbReference>
<comment type="caution">
    <text evidence="1">The sequence shown here is derived from an EMBL/GenBank/DDBJ whole genome shotgun (WGS) entry which is preliminary data.</text>
</comment>
<organism evidence="1 2">
    <name type="scientific">Aspergillus oryzae</name>
    <name type="common">Yellow koji mold</name>
    <dbReference type="NCBI Taxonomy" id="5062"/>
    <lineage>
        <taxon>Eukaryota</taxon>
        <taxon>Fungi</taxon>
        <taxon>Dikarya</taxon>
        <taxon>Ascomycota</taxon>
        <taxon>Pezizomycotina</taxon>
        <taxon>Eurotiomycetes</taxon>
        <taxon>Eurotiomycetidae</taxon>
        <taxon>Eurotiales</taxon>
        <taxon>Aspergillaceae</taxon>
        <taxon>Aspergillus</taxon>
        <taxon>Aspergillus subgen. Circumdati</taxon>
    </lineage>
</organism>
<evidence type="ECO:0000313" key="2">
    <source>
        <dbReference type="Proteomes" id="UP001165205"/>
    </source>
</evidence>
<evidence type="ECO:0000313" key="1">
    <source>
        <dbReference type="EMBL" id="GMG32684.1"/>
    </source>
</evidence>
<dbReference type="AlphaFoldDB" id="A0AAN5BZC7"/>
<proteinExistence type="predicted"/>